<gene>
    <name evidence="2" type="ORF">HELGO_WM17406</name>
</gene>
<accession>A0A6S6TGM9</accession>
<protein>
    <submittedName>
        <fullName evidence="2">Uncharacterized protein</fullName>
    </submittedName>
</protein>
<keyword evidence="1" id="KW-0732">Signal</keyword>
<evidence type="ECO:0000313" key="2">
    <source>
        <dbReference type="EMBL" id="CAA6818505.1"/>
    </source>
</evidence>
<proteinExistence type="predicted"/>
<sequence length="114" mass="12621">MRPILLLTLLISILFTPVVSVATDIYGHCGHSDEVTVSANEKSDKHDCCHDNVHQHHCSMTDCDCDKGHSVSFALPLVASDTLSLRHSTFTRSVYSQHLPFLPNAIYHPPSILL</sequence>
<feature type="chain" id="PRO_5027688739" evidence="1">
    <location>
        <begin position="23"/>
        <end position="114"/>
    </location>
</feature>
<name>A0A6S6TGM9_9GAMM</name>
<reference evidence="2" key="1">
    <citation type="submission" date="2020-01" db="EMBL/GenBank/DDBJ databases">
        <authorList>
            <person name="Meier V. D."/>
            <person name="Meier V D."/>
        </authorList>
    </citation>
    <scope>NUCLEOTIDE SEQUENCE</scope>
    <source>
        <strain evidence="2">HLG_WM_MAG_07</strain>
    </source>
</reference>
<dbReference type="EMBL" id="CACVAY010000085">
    <property type="protein sequence ID" value="CAA6818505.1"/>
    <property type="molecule type" value="Genomic_DNA"/>
</dbReference>
<evidence type="ECO:0000256" key="1">
    <source>
        <dbReference type="SAM" id="SignalP"/>
    </source>
</evidence>
<feature type="signal peptide" evidence="1">
    <location>
        <begin position="1"/>
        <end position="22"/>
    </location>
</feature>
<dbReference type="AlphaFoldDB" id="A0A6S6TGM9"/>
<organism evidence="2">
    <name type="scientific">uncultured Thiotrichaceae bacterium</name>
    <dbReference type="NCBI Taxonomy" id="298394"/>
    <lineage>
        <taxon>Bacteria</taxon>
        <taxon>Pseudomonadati</taxon>
        <taxon>Pseudomonadota</taxon>
        <taxon>Gammaproteobacteria</taxon>
        <taxon>Thiotrichales</taxon>
        <taxon>Thiotrichaceae</taxon>
        <taxon>environmental samples</taxon>
    </lineage>
</organism>